<dbReference type="EMBL" id="BBMM01000003">
    <property type="protein sequence ID" value="GAK99893.1"/>
    <property type="molecule type" value="Genomic_DNA"/>
</dbReference>
<dbReference type="Proteomes" id="UP000029226">
    <property type="component" value="Unassembled WGS sequence"/>
</dbReference>
<comment type="caution">
    <text evidence="1">The sequence shown here is derived from an EMBL/GenBank/DDBJ whole genome shotgun (WGS) entry which is preliminary data.</text>
</comment>
<dbReference type="AlphaFoldDB" id="A0A090QDN8"/>
<protein>
    <submittedName>
        <fullName evidence="1">Uncharacterized protein</fullName>
    </submittedName>
</protein>
<organism evidence="1 2">
    <name type="scientific">Nonlabens ulvanivorans</name>
    <name type="common">Persicivirga ulvanivorans</name>
    <dbReference type="NCBI Taxonomy" id="906888"/>
    <lineage>
        <taxon>Bacteria</taxon>
        <taxon>Pseudomonadati</taxon>
        <taxon>Bacteroidota</taxon>
        <taxon>Flavobacteriia</taxon>
        <taxon>Flavobacteriales</taxon>
        <taxon>Flavobacteriaceae</taxon>
        <taxon>Nonlabens</taxon>
    </lineage>
</organism>
<name>A0A090QDN8_NONUL</name>
<sequence length="53" mass="5876">MIPSLLGEKPSGKTISQRSKMIVNWDVLKHPVVLFSNLANNRSVVTPDWNGTV</sequence>
<accession>A0A090QDN8</accession>
<evidence type="ECO:0000313" key="1">
    <source>
        <dbReference type="EMBL" id="GAK99893.1"/>
    </source>
</evidence>
<proteinExistence type="predicted"/>
<gene>
    <name evidence="1" type="ORF">JCM19314_1078</name>
</gene>
<reference evidence="1 2" key="1">
    <citation type="journal article" date="2014" name="Genome Announc.">
        <title>Draft Genome Sequences of Marine Flavobacterium Nonlabens Strains NR17, NR24, NR27, NR32, NR33, and Ara13.</title>
        <authorList>
            <person name="Nakanishi M."/>
            <person name="Meirelles P."/>
            <person name="Suzuki R."/>
            <person name="Takatani N."/>
            <person name="Mino S."/>
            <person name="Suda W."/>
            <person name="Oshima K."/>
            <person name="Hattori M."/>
            <person name="Ohkuma M."/>
            <person name="Hosokawa M."/>
            <person name="Miyashita K."/>
            <person name="Thompson F.L."/>
            <person name="Niwa A."/>
            <person name="Sawabe T."/>
            <person name="Sawabe T."/>
        </authorList>
    </citation>
    <scope>NUCLEOTIDE SEQUENCE [LARGE SCALE GENOMIC DNA]</scope>
    <source>
        <strain evidence="2">JCM19314</strain>
    </source>
</reference>
<evidence type="ECO:0000313" key="2">
    <source>
        <dbReference type="Proteomes" id="UP000029226"/>
    </source>
</evidence>